<gene>
    <name evidence="9" type="ORF">AURANDRAFT_29003</name>
</gene>
<dbReference type="GO" id="GO:0016020">
    <property type="term" value="C:membrane"/>
    <property type="evidence" value="ECO:0007669"/>
    <property type="project" value="UniProtKB-SubCell"/>
</dbReference>
<protein>
    <recommendedName>
        <fullName evidence="8">Vesicle transport protein</fullName>
    </recommendedName>
</protein>
<dbReference type="GO" id="GO:0016192">
    <property type="term" value="P:vesicle-mediated transport"/>
    <property type="evidence" value="ECO:0007669"/>
    <property type="project" value="InterPro"/>
</dbReference>
<accession>F0YE90</accession>
<sequence>MASTRSLLTGEPRPQTVAEQVEEECCKACPRLSWKQRLIGFSLCFALGVVVELGSFMRIVELVGGNPKPFAVTYSLGNVIAICSSFFLAGPYKQCKSMLAPTRVIATATYLVAIGATLFVALFDARIPARAGLIILLVCVQTIALFWYMISYIPFARDFVKNCCKGCCADATGMGA</sequence>
<dbReference type="RefSeq" id="XP_009038786.1">
    <property type="nucleotide sequence ID" value="XM_009040538.1"/>
</dbReference>
<dbReference type="EMBL" id="GL833134">
    <property type="protein sequence ID" value="EGB06614.1"/>
    <property type="molecule type" value="Genomic_DNA"/>
</dbReference>
<dbReference type="PANTHER" id="PTHR23137">
    <property type="entry name" value="VESICLE TRANSPORT PROTEIN-RELATED"/>
    <property type="match status" value="1"/>
</dbReference>
<feature type="transmembrane region" description="Helical" evidence="8">
    <location>
        <begin position="104"/>
        <end position="123"/>
    </location>
</feature>
<evidence type="ECO:0000256" key="3">
    <source>
        <dbReference type="ARBA" id="ARBA00022692"/>
    </source>
</evidence>
<comment type="function">
    <text evidence="8">May be involved in fusion of retrograde transport vesicles derived from an endocytic compartment with the Golgi complex.</text>
</comment>
<dbReference type="Pfam" id="PF04178">
    <property type="entry name" value="Got1"/>
    <property type="match status" value="1"/>
</dbReference>
<evidence type="ECO:0000256" key="1">
    <source>
        <dbReference type="ARBA" id="ARBA00004141"/>
    </source>
</evidence>
<keyword evidence="5 8" id="KW-1133">Transmembrane helix</keyword>
<dbReference type="GeneID" id="20220651"/>
<dbReference type="OrthoDB" id="73614at2759"/>
<dbReference type="InterPro" id="IPR011691">
    <property type="entry name" value="Vesicle_transpt_SFT2"/>
</dbReference>
<name>F0YE90_AURAN</name>
<comment type="subcellular location">
    <subcellularLocation>
        <location evidence="1 8">Membrane</location>
        <topology evidence="1 8">Multi-pass membrane protein</topology>
    </subcellularLocation>
</comment>
<keyword evidence="6 8" id="KW-0472">Membrane</keyword>
<comment type="similarity">
    <text evidence="7 8">Belongs to the SFT2 family.</text>
</comment>
<dbReference type="OMA" id="CVREAIW"/>
<organism evidence="10">
    <name type="scientific">Aureococcus anophagefferens</name>
    <name type="common">Harmful bloom alga</name>
    <dbReference type="NCBI Taxonomy" id="44056"/>
    <lineage>
        <taxon>Eukaryota</taxon>
        <taxon>Sar</taxon>
        <taxon>Stramenopiles</taxon>
        <taxon>Ochrophyta</taxon>
        <taxon>Pelagophyceae</taxon>
        <taxon>Pelagomonadales</taxon>
        <taxon>Pelagomonadaceae</taxon>
        <taxon>Aureococcus</taxon>
    </lineage>
</organism>
<feature type="transmembrane region" description="Helical" evidence="8">
    <location>
        <begin position="38"/>
        <end position="60"/>
    </location>
</feature>
<dbReference type="PANTHER" id="PTHR23137:SF6">
    <property type="entry name" value="VESICLE TRANSPORT PROTEIN"/>
    <property type="match status" value="1"/>
</dbReference>
<dbReference type="GO" id="GO:0015031">
    <property type="term" value="P:protein transport"/>
    <property type="evidence" value="ECO:0007669"/>
    <property type="project" value="UniProtKB-KW"/>
</dbReference>
<evidence type="ECO:0000256" key="8">
    <source>
        <dbReference type="RuleBase" id="RU363111"/>
    </source>
</evidence>
<dbReference type="AlphaFoldDB" id="F0YE90"/>
<dbReference type="KEGG" id="aaf:AURANDRAFT_29003"/>
<evidence type="ECO:0000256" key="5">
    <source>
        <dbReference type="ARBA" id="ARBA00022989"/>
    </source>
</evidence>
<evidence type="ECO:0000256" key="6">
    <source>
        <dbReference type="ARBA" id="ARBA00023136"/>
    </source>
</evidence>
<dbReference type="InterPro" id="IPR007305">
    <property type="entry name" value="Vesicle_transpt_Got1/SFT2"/>
</dbReference>
<evidence type="ECO:0000256" key="4">
    <source>
        <dbReference type="ARBA" id="ARBA00022927"/>
    </source>
</evidence>
<dbReference type="Proteomes" id="UP000002729">
    <property type="component" value="Unassembled WGS sequence"/>
</dbReference>
<dbReference type="GO" id="GO:0005737">
    <property type="term" value="C:cytoplasm"/>
    <property type="evidence" value="ECO:0007669"/>
    <property type="project" value="UniProtKB-ARBA"/>
</dbReference>
<evidence type="ECO:0000256" key="7">
    <source>
        <dbReference type="ARBA" id="ARBA00025800"/>
    </source>
</evidence>
<feature type="transmembrane region" description="Helical" evidence="8">
    <location>
        <begin position="129"/>
        <end position="150"/>
    </location>
</feature>
<keyword evidence="3 8" id="KW-0812">Transmembrane</keyword>
<evidence type="ECO:0000256" key="2">
    <source>
        <dbReference type="ARBA" id="ARBA00022448"/>
    </source>
</evidence>
<evidence type="ECO:0000313" key="9">
    <source>
        <dbReference type="EMBL" id="EGB06614.1"/>
    </source>
</evidence>
<keyword evidence="10" id="KW-1185">Reference proteome</keyword>
<proteinExistence type="inferred from homology"/>
<dbReference type="eggNOG" id="KOG2887">
    <property type="taxonomic scope" value="Eukaryota"/>
</dbReference>
<feature type="transmembrane region" description="Helical" evidence="8">
    <location>
        <begin position="72"/>
        <end position="92"/>
    </location>
</feature>
<dbReference type="InParanoid" id="F0YE90"/>
<evidence type="ECO:0000313" key="10">
    <source>
        <dbReference type="Proteomes" id="UP000002729"/>
    </source>
</evidence>
<reference evidence="9 10" key="1">
    <citation type="journal article" date="2011" name="Proc. Natl. Acad. Sci. U.S.A.">
        <title>Niche of harmful alga Aureococcus anophagefferens revealed through ecogenomics.</title>
        <authorList>
            <person name="Gobler C.J."/>
            <person name="Berry D.L."/>
            <person name="Dyhrman S.T."/>
            <person name="Wilhelm S.W."/>
            <person name="Salamov A."/>
            <person name="Lobanov A.V."/>
            <person name="Zhang Y."/>
            <person name="Collier J.L."/>
            <person name="Wurch L.L."/>
            <person name="Kustka A.B."/>
            <person name="Dill B.D."/>
            <person name="Shah M."/>
            <person name="VerBerkmoes N.C."/>
            <person name="Kuo A."/>
            <person name="Terry A."/>
            <person name="Pangilinan J."/>
            <person name="Lindquist E.A."/>
            <person name="Lucas S."/>
            <person name="Paulsen I.T."/>
            <person name="Hattenrath-Lehmann T.K."/>
            <person name="Talmage S.C."/>
            <person name="Walker E.A."/>
            <person name="Koch F."/>
            <person name="Burson A.M."/>
            <person name="Marcoval M.A."/>
            <person name="Tang Y.Z."/>
            <person name="Lecleir G.R."/>
            <person name="Coyne K.J."/>
            <person name="Berg G.M."/>
            <person name="Bertrand E.M."/>
            <person name="Saito M.A."/>
            <person name="Gladyshev V.N."/>
            <person name="Grigoriev I.V."/>
        </authorList>
    </citation>
    <scope>NUCLEOTIDE SEQUENCE [LARGE SCALE GENOMIC DNA]</scope>
    <source>
        <strain evidence="10">CCMP 1984</strain>
    </source>
</reference>
<dbReference type="GO" id="GO:0012505">
    <property type="term" value="C:endomembrane system"/>
    <property type="evidence" value="ECO:0007669"/>
    <property type="project" value="UniProtKB-ARBA"/>
</dbReference>
<keyword evidence="2 8" id="KW-0813">Transport</keyword>
<keyword evidence="4 8" id="KW-0653">Protein transport</keyword>